<dbReference type="Proteomes" id="UP000485562">
    <property type="component" value="Unassembled WGS sequence"/>
</dbReference>
<gene>
    <name evidence="2" type="ORF">BWX89_01784</name>
</gene>
<dbReference type="InterPro" id="IPR011330">
    <property type="entry name" value="Glyco_hydro/deAcase_b/a-brl"/>
</dbReference>
<proteinExistence type="predicted"/>
<dbReference type="Pfam" id="PF04748">
    <property type="entry name" value="Polysacc_deac_2"/>
    <property type="match status" value="1"/>
</dbReference>
<dbReference type="EMBL" id="MWDQ01000152">
    <property type="protein sequence ID" value="OQB71667.1"/>
    <property type="molecule type" value="Genomic_DNA"/>
</dbReference>
<dbReference type="CDD" id="cd10936">
    <property type="entry name" value="CE4_DAC2"/>
    <property type="match status" value="1"/>
</dbReference>
<sequence length="286" mass="32274">MKKFINKRGSGLLILFLIFLILLTCLFIIEQIKKKPYPEKIVTEKKIIAPEKKEISYEGTSSKKGKIAIILDDVGWNPDITVHIKRIQVPLTLAILPDSPFGLRIAKNLSGKQNIELLLHIPLEPERTDSDTSISGSFLTVSMDDDEIKNRIDEYFEKFGPYIVGINNHMGSKFTQNQEKMDLLLKEIKEKKLIYVDSLTTQKSIGYSEAKKIGVRSIKRDIFLDNSSEPEEIVQGLLMAGKIAKKKGSAVAIGHARANTLKVLEEKLPEMLKEGYSFVSITQITR</sequence>
<dbReference type="PANTHER" id="PTHR30105">
    <property type="entry name" value="UNCHARACTERIZED YIBQ-RELATED"/>
    <property type="match status" value="1"/>
</dbReference>
<accession>A0A1V6C438</accession>
<dbReference type="InterPro" id="IPR006837">
    <property type="entry name" value="Divergent_DAC"/>
</dbReference>
<dbReference type="SUPFAM" id="SSF88713">
    <property type="entry name" value="Glycoside hydrolase/deacetylase"/>
    <property type="match status" value="1"/>
</dbReference>
<reference evidence="2" key="1">
    <citation type="submission" date="2017-02" db="EMBL/GenBank/DDBJ databases">
        <title>Delving into the versatile metabolic prowess of the omnipresent phylum Bacteroidetes.</title>
        <authorList>
            <person name="Nobu M.K."/>
            <person name="Mei R."/>
            <person name="Narihiro T."/>
            <person name="Kuroda K."/>
            <person name="Liu W.-T."/>
        </authorList>
    </citation>
    <scope>NUCLEOTIDE SEQUENCE</scope>
    <source>
        <strain evidence="2">ADurb.Bin131</strain>
    </source>
</reference>
<dbReference type="GO" id="GO:0005975">
    <property type="term" value="P:carbohydrate metabolic process"/>
    <property type="evidence" value="ECO:0007669"/>
    <property type="project" value="InterPro"/>
</dbReference>
<dbReference type="Gene3D" id="3.20.20.370">
    <property type="entry name" value="Glycoside hydrolase/deacetylase"/>
    <property type="match status" value="1"/>
</dbReference>
<dbReference type="AlphaFoldDB" id="A0A1V6C438"/>
<keyword evidence="1" id="KW-0812">Transmembrane</keyword>
<comment type="caution">
    <text evidence="2">The sequence shown here is derived from an EMBL/GenBank/DDBJ whole genome shotgun (WGS) entry which is preliminary data.</text>
</comment>
<evidence type="ECO:0000256" key="1">
    <source>
        <dbReference type="SAM" id="Phobius"/>
    </source>
</evidence>
<organism evidence="2">
    <name type="scientific">candidate division TA06 bacterium ADurb.Bin131</name>
    <dbReference type="NCBI Taxonomy" id="1852827"/>
    <lineage>
        <taxon>Bacteria</taxon>
        <taxon>Bacteria division TA06</taxon>
    </lineage>
</organism>
<keyword evidence="1" id="KW-0472">Membrane</keyword>
<protein>
    <submittedName>
        <fullName evidence="2">Divergent polysaccharide deacetylase</fullName>
    </submittedName>
</protein>
<evidence type="ECO:0000313" key="2">
    <source>
        <dbReference type="EMBL" id="OQB71667.1"/>
    </source>
</evidence>
<name>A0A1V6C438_UNCT6</name>
<feature type="transmembrane region" description="Helical" evidence="1">
    <location>
        <begin position="12"/>
        <end position="29"/>
    </location>
</feature>
<keyword evidence="1" id="KW-1133">Transmembrane helix</keyword>
<dbReference type="PANTHER" id="PTHR30105:SF2">
    <property type="entry name" value="DIVERGENT POLYSACCHARIDE DEACETYLASE SUPERFAMILY"/>
    <property type="match status" value="1"/>
</dbReference>